<accession>A0A438IUI2</accession>
<feature type="domain" description="Integrase catalytic" evidence="1">
    <location>
        <begin position="1"/>
        <end position="164"/>
    </location>
</feature>
<proteinExistence type="predicted"/>
<dbReference type="PANTHER" id="PTHR11439">
    <property type="entry name" value="GAG-POL-RELATED RETROTRANSPOSON"/>
    <property type="match status" value="1"/>
</dbReference>
<dbReference type="Proteomes" id="UP000288805">
    <property type="component" value="Unassembled WGS sequence"/>
</dbReference>
<evidence type="ECO:0000313" key="2">
    <source>
        <dbReference type="EMBL" id="RVX00401.1"/>
    </source>
</evidence>
<evidence type="ECO:0000259" key="1">
    <source>
        <dbReference type="PROSITE" id="PS50994"/>
    </source>
</evidence>
<dbReference type="AlphaFoldDB" id="A0A438IUI2"/>
<dbReference type="InterPro" id="IPR012337">
    <property type="entry name" value="RNaseH-like_sf"/>
</dbReference>
<gene>
    <name evidence="2" type="primary">POLX_3892</name>
    <name evidence="2" type="ORF">CK203_024672</name>
</gene>
<dbReference type="InterPro" id="IPR001584">
    <property type="entry name" value="Integrase_cat-core"/>
</dbReference>
<sequence>MSTNPFDLVHIDIWGPFNVSTPARHKYFLTIVDDCTRATWVYLLCAKADVFTVFPEFFNLISTQYNTAIKSVRSDNAPELAFHDFFRTKGVIPYHSCVATPKQNSVVERKRRHILNVARALLFQSCVPLCYWGDCVLTAFYLINCTPSPLLSNKTPFELLNKNKPTYSHLRIFGCLCYASTLSNQCTKFAPRARASVFLGYPFGYKGYKLLDLESNKIYISRNVIIHESLFPFAHSTVSNDVVDLFNDRVLPKPIQSISEPSCSQPNMSSSHSSECISSPAPIQTALRPRRVTTKPAYLPYREFVLAIISQTEPTSFSQAMESQVWRDAMNIELYKARLVAKGFTQQEGIDYLDTFSPVVKLVTVKMLLSLVAIHGWSLTQLDVTNAFLHGDLMEEVYMNLPPGYTCREGKHLPPNVVCRLHKSIYGLKQASRQWFHKFSNALLSEGFVQSISDHTLFTKHQDTSFLALLIYVDDIIIASNDQLDVDTLKHALNCKFKMKDLGPLRYFLGLEVARSSAGIPICQRKYALELLLDTGHLGCKPATIPMDPNLKLSQDDGDLIEDPTSYRRLIGKLLYLTITRPDLSYSVNRLNQFLAAPRKPHLQVVFRILQYIKRTPGQGLFFSSNSKVQLKAFADSDWASCPDTRRFIFGFCVFLGTSLISWKSKKQPIVSRSSAEAEYQSMANTTFEILWLLSLLHDLKIAHHGPVVLYCDNQAALHITANLVYHEGTKHIEINCNIIQEKIQAGILKTLHVTS</sequence>
<dbReference type="PANTHER" id="PTHR11439:SF470">
    <property type="entry name" value="CYSTEINE-RICH RLK (RECEPTOR-LIKE PROTEIN KINASE) 8"/>
    <property type="match status" value="1"/>
</dbReference>
<dbReference type="Pfam" id="PF25597">
    <property type="entry name" value="SH3_retrovirus"/>
    <property type="match status" value="1"/>
</dbReference>
<dbReference type="GO" id="GO:0003676">
    <property type="term" value="F:nucleic acid binding"/>
    <property type="evidence" value="ECO:0007669"/>
    <property type="project" value="InterPro"/>
</dbReference>
<dbReference type="InterPro" id="IPR043502">
    <property type="entry name" value="DNA/RNA_pol_sf"/>
</dbReference>
<dbReference type="Pfam" id="PF07727">
    <property type="entry name" value="RVT_2"/>
    <property type="match status" value="1"/>
</dbReference>
<dbReference type="CDD" id="cd09272">
    <property type="entry name" value="RNase_HI_RT_Ty1"/>
    <property type="match status" value="1"/>
</dbReference>
<dbReference type="Gene3D" id="3.30.420.10">
    <property type="entry name" value="Ribonuclease H-like superfamily/Ribonuclease H"/>
    <property type="match status" value="1"/>
</dbReference>
<evidence type="ECO:0000313" key="3">
    <source>
        <dbReference type="Proteomes" id="UP000288805"/>
    </source>
</evidence>
<dbReference type="SUPFAM" id="SSF56672">
    <property type="entry name" value="DNA/RNA polymerases"/>
    <property type="match status" value="1"/>
</dbReference>
<protein>
    <submittedName>
        <fullName evidence="2">Retrovirus-related Pol polyprotein from transposon TNT 1-94</fullName>
    </submittedName>
</protein>
<dbReference type="PROSITE" id="PS50994">
    <property type="entry name" value="INTEGRASE"/>
    <property type="match status" value="1"/>
</dbReference>
<dbReference type="InterPro" id="IPR013103">
    <property type="entry name" value="RVT_2"/>
</dbReference>
<comment type="caution">
    <text evidence="2">The sequence shown here is derived from an EMBL/GenBank/DDBJ whole genome shotgun (WGS) entry which is preliminary data.</text>
</comment>
<name>A0A438IUI2_VITVI</name>
<reference evidence="2 3" key="1">
    <citation type="journal article" date="2018" name="PLoS Genet.">
        <title>Population sequencing reveals clonal diversity and ancestral inbreeding in the grapevine cultivar Chardonnay.</title>
        <authorList>
            <person name="Roach M.J."/>
            <person name="Johnson D.L."/>
            <person name="Bohlmann J."/>
            <person name="van Vuuren H.J."/>
            <person name="Jones S.J."/>
            <person name="Pretorius I.S."/>
            <person name="Schmidt S.A."/>
            <person name="Borneman A.R."/>
        </authorList>
    </citation>
    <scope>NUCLEOTIDE SEQUENCE [LARGE SCALE GENOMIC DNA]</scope>
    <source>
        <strain evidence="3">cv. Chardonnay</strain>
        <tissue evidence="2">Leaf</tissue>
    </source>
</reference>
<organism evidence="2 3">
    <name type="scientific">Vitis vinifera</name>
    <name type="common">Grape</name>
    <dbReference type="NCBI Taxonomy" id="29760"/>
    <lineage>
        <taxon>Eukaryota</taxon>
        <taxon>Viridiplantae</taxon>
        <taxon>Streptophyta</taxon>
        <taxon>Embryophyta</taxon>
        <taxon>Tracheophyta</taxon>
        <taxon>Spermatophyta</taxon>
        <taxon>Magnoliopsida</taxon>
        <taxon>eudicotyledons</taxon>
        <taxon>Gunneridae</taxon>
        <taxon>Pentapetalae</taxon>
        <taxon>rosids</taxon>
        <taxon>Vitales</taxon>
        <taxon>Vitaceae</taxon>
        <taxon>Viteae</taxon>
        <taxon>Vitis</taxon>
    </lineage>
</organism>
<dbReference type="Pfam" id="PF00665">
    <property type="entry name" value="rve"/>
    <property type="match status" value="1"/>
</dbReference>
<dbReference type="SUPFAM" id="SSF53098">
    <property type="entry name" value="Ribonuclease H-like"/>
    <property type="match status" value="1"/>
</dbReference>
<dbReference type="EMBL" id="QGNW01000082">
    <property type="protein sequence ID" value="RVX00401.1"/>
    <property type="molecule type" value="Genomic_DNA"/>
</dbReference>
<dbReference type="InterPro" id="IPR036397">
    <property type="entry name" value="RNaseH_sf"/>
</dbReference>
<dbReference type="GO" id="GO:0015074">
    <property type="term" value="P:DNA integration"/>
    <property type="evidence" value="ECO:0007669"/>
    <property type="project" value="InterPro"/>
</dbReference>
<dbReference type="InterPro" id="IPR057670">
    <property type="entry name" value="SH3_retrovirus"/>
</dbReference>